<feature type="domain" description="AMP-dependent synthetase/ligase" evidence="1">
    <location>
        <begin position="20"/>
        <end position="398"/>
    </location>
</feature>
<dbReference type="InterPro" id="IPR025110">
    <property type="entry name" value="AMP-bd_C"/>
</dbReference>
<dbReference type="Gene3D" id="3.40.50.12780">
    <property type="entry name" value="N-terminal domain of ligase-like"/>
    <property type="match status" value="1"/>
</dbReference>
<accession>A0ABY8FZE7</accession>
<dbReference type="EMBL" id="CP121106">
    <property type="protein sequence ID" value="WFL78766.1"/>
    <property type="molecule type" value="Genomic_DNA"/>
</dbReference>
<evidence type="ECO:0000259" key="2">
    <source>
        <dbReference type="Pfam" id="PF13193"/>
    </source>
</evidence>
<dbReference type="InterPro" id="IPR020845">
    <property type="entry name" value="AMP-binding_CS"/>
</dbReference>
<dbReference type="InterPro" id="IPR042099">
    <property type="entry name" value="ANL_N_sf"/>
</dbReference>
<gene>
    <name evidence="3" type="ORF">P7228_06805</name>
</gene>
<evidence type="ECO:0000313" key="4">
    <source>
        <dbReference type="Proteomes" id="UP001215827"/>
    </source>
</evidence>
<dbReference type="Proteomes" id="UP001215827">
    <property type="component" value="Chromosome"/>
</dbReference>
<dbReference type="InterPro" id="IPR045851">
    <property type="entry name" value="AMP-bd_C_sf"/>
</dbReference>
<dbReference type="Pfam" id="PF00501">
    <property type="entry name" value="AMP-binding"/>
    <property type="match status" value="1"/>
</dbReference>
<dbReference type="RefSeq" id="WP_278017456.1">
    <property type="nucleotide sequence ID" value="NZ_CP121106.1"/>
</dbReference>
<organism evidence="3 4">
    <name type="scientific">Altererythrobacter arenosus</name>
    <dbReference type="NCBI Taxonomy" id="3032592"/>
    <lineage>
        <taxon>Bacteria</taxon>
        <taxon>Pseudomonadati</taxon>
        <taxon>Pseudomonadota</taxon>
        <taxon>Alphaproteobacteria</taxon>
        <taxon>Sphingomonadales</taxon>
        <taxon>Erythrobacteraceae</taxon>
        <taxon>Altererythrobacter</taxon>
    </lineage>
</organism>
<sequence>MTWQGENFGFAIKALAQAIEPERPALVHGDRVIAWGEFDRLTDSIAAGLLERGLKQGDVAGQMQRNSPEYLLAFFGALKAGVTPVNVNYRYKERELADIFARFGLSALFVDAEFAGIAAGAMPDGALDPLVAEPGQAEWDSLLGAPLPEGFEVCADRSVTFFMATGGTTGMPKAVMWPCADFWQSNGVSTFARDLTVEPFVAASLSEHVAAAARLVPEHPDTQAPMLLLCPLMHGTAQYSAIAHLLRGGTVVTIPGANFDADIAIDTIRDHRVRTTVIVGDAHAIPLLAALEARADAKEAIATLHQLGSSGALFSGPLKERFIAINQGLMILDVLGSSESGGGTAVRLTTKDGTTGGGDFTIVPDRAITLFDEDLVEIPPGSDKIGIVARGGALPLGYLGEDAKNAETFPTINGKRYLLTGDRARWGADGSIEFIGRDNMCINTGGEKVFPEEVEEVLMEHRGVHDARIVSTPDPRFGRKVVAVVQPKPDAGDLERDLDGYVRDRLADYKVPRAYVFTQDSLRLNNGKPDYKAAQAIADASLT</sequence>
<reference evidence="3 4" key="1">
    <citation type="submission" date="2023-03" db="EMBL/GenBank/DDBJ databases">
        <title>Altererythrobacter sp. CAU 1644 isolated from sand.</title>
        <authorList>
            <person name="Kim W."/>
        </authorList>
    </citation>
    <scope>NUCLEOTIDE SEQUENCE [LARGE SCALE GENOMIC DNA]</scope>
    <source>
        <strain evidence="3 4">CAU 1644</strain>
    </source>
</reference>
<protein>
    <submittedName>
        <fullName evidence="3">AMP-binding protein</fullName>
    </submittedName>
</protein>
<name>A0ABY8FZE7_9SPHN</name>
<dbReference type="PANTHER" id="PTHR43767:SF1">
    <property type="entry name" value="NONRIBOSOMAL PEPTIDE SYNTHASE PES1 (EUROFUNG)-RELATED"/>
    <property type="match status" value="1"/>
</dbReference>
<dbReference type="SUPFAM" id="SSF56801">
    <property type="entry name" value="Acetyl-CoA synthetase-like"/>
    <property type="match status" value="1"/>
</dbReference>
<dbReference type="InterPro" id="IPR050237">
    <property type="entry name" value="ATP-dep_AMP-bd_enzyme"/>
</dbReference>
<dbReference type="InterPro" id="IPR000873">
    <property type="entry name" value="AMP-dep_synth/lig_dom"/>
</dbReference>
<dbReference type="PANTHER" id="PTHR43767">
    <property type="entry name" value="LONG-CHAIN-FATTY-ACID--COA LIGASE"/>
    <property type="match status" value="1"/>
</dbReference>
<dbReference type="Pfam" id="PF13193">
    <property type="entry name" value="AMP-binding_C"/>
    <property type="match status" value="1"/>
</dbReference>
<dbReference type="Gene3D" id="3.30.300.30">
    <property type="match status" value="1"/>
</dbReference>
<proteinExistence type="predicted"/>
<evidence type="ECO:0000259" key="1">
    <source>
        <dbReference type="Pfam" id="PF00501"/>
    </source>
</evidence>
<feature type="domain" description="AMP-binding enzyme C-terminal" evidence="2">
    <location>
        <begin position="453"/>
        <end position="526"/>
    </location>
</feature>
<keyword evidence="4" id="KW-1185">Reference proteome</keyword>
<dbReference type="PROSITE" id="PS00455">
    <property type="entry name" value="AMP_BINDING"/>
    <property type="match status" value="1"/>
</dbReference>
<evidence type="ECO:0000313" key="3">
    <source>
        <dbReference type="EMBL" id="WFL78766.1"/>
    </source>
</evidence>